<accession>A0A1I5PFN3</accession>
<dbReference type="RefSeq" id="WP_143089704.1">
    <property type="nucleotide sequence ID" value="NZ_CP136592.1"/>
</dbReference>
<organism evidence="1 2">
    <name type="scientific">Hydrogenimonas thermophila</name>
    <dbReference type="NCBI Taxonomy" id="223786"/>
    <lineage>
        <taxon>Bacteria</taxon>
        <taxon>Pseudomonadati</taxon>
        <taxon>Campylobacterota</taxon>
        <taxon>Epsilonproteobacteria</taxon>
        <taxon>Campylobacterales</taxon>
        <taxon>Hydrogenimonadaceae</taxon>
        <taxon>Hydrogenimonas</taxon>
    </lineage>
</organism>
<evidence type="ECO:0000313" key="2">
    <source>
        <dbReference type="Proteomes" id="UP000199227"/>
    </source>
</evidence>
<protein>
    <submittedName>
        <fullName evidence="1">Uncharacterized protein</fullName>
    </submittedName>
</protein>
<dbReference type="AlphaFoldDB" id="A0A1I5PFN3"/>
<sequence>MQRLILIFLIPMILFAHIDAELVRIEGRLFSKMIFLDYDYKKKLLNGEVVVYILYDSSEHKVIAQEFVEYLNNKKILGTKIRAKEFNINNLKEELPTAYITILEPENMKKIVNKLISQRRLIFTSDKSLISYAMASIYLGSRIVPIINPRLIRLSNIELRPIIFKVAKVYDDED</sequence>
<evidence type="ECO:0000313" key="1">
    <source>
        <dbReference type="EMBL" id="SFP32341.1"/>
    </source>
</evidence>
<dbReference type="Proteomes" id="UP000199227">
    <property type="component" value="Unassembled WGS sequence"/>
</dbReference>
<keyword evidence="2" id="KW-1185">Reference proteome</keyword>
<reference evidence="1 2" key="1">
    <citation type="submission" date="2016-10" db="EMBL/GenBank/DDBJ databases">
        <authorList>
            <person name="de Groot N.N."/>
        </authorList>
    </citation>
    <scope>NUCLEOTIDE SEQUENCE [LARGE SCALE GENOMIC DNA]</scope>
    <source>
        <strain evidence="1 2">EP1-55-1</strain>
    </source>
</reference>
<dbReference type="OrthoDB" id="9887889at2"/>
<name>A0A1I5PFN3_9BACT</name>
<dbReference type="STRING" id="223786.SAMN05216234_1157"/>
<proteinExistence type="predicted"/>
<gene>
    <name evidence="1" type="ORF">SAMN05216234_1157</name>
</gene>
<dbReference type="EMBL" id="FOXB01000015">
    <property type="protein sequence ID" value="SFP32341.1"/>
    <property type="molecule type" value="Genomic_DNA"/>
</dbReference>